<comment type="caution">
    <text evidence="3">The sequence shown here is derived from an EMBL/GenBank/DDBJ whole genome shotgun (WGS) entry which is preliminary data.</text>
</comment>
<keyword evidence="2" id="KW-0732">Signal</keyword>
<feature type="transmembrane region" description="Helical" evidence="1">
    <location>
        <begin position="239"/>
        <end position="259"/>
    </location>
</feature>
<dbReference type="InterPro" id="IPR006311">
    <property type="entry name" value="TAT_signal"/>
</dbReference>
<feature type="chain" id="PRO_5022893474" evidence="2">
    <location>
        <begin position="30"/>
        <end position="274"/>
    </location>
</feature>
<keyword evidence="4" id="KW-1185">Reference proteome</keyword>
<reference evidence="3 4" key="2">
    <citation type="submission" date="2019-09" db="EMBL/GenBank/DDBJ databases">
        <authorList>
            <person name="Jin C."/>
        </authorList>
    </citation>
    <scope>NUCLEOTIDE SEQUENCE [LARGE SCALE GENOMIC DNA]</scope>
    <source>
        <strain evidence="3 4">AN110305</strain>
    </source>
</reference>
<keyword evidence="1" id="KW-0812">Transmembrane</keyword>
<evidence type="ECO:0000256" key="1">
    <source>
        <dbReference type="SAM" id="Phobius"/>
    </source>
</evidence>
<feature type="signal peptide" evidence="2">
    <location>
        <begin position="1"/>
        <end position="29"/>
    </location>
</feature>
<name>A0A5B2WZS3_9PSEU</name>
<proteinExistence type="predicted"/>
<dbReference type="OrthoDB" id="3686194at2"/>
<gene>
    <name evidence="3" type="ORF">F0L68_28440</name>
</gene>
<keyword evidence="1" id="KW-1133">Transmembrane helix</keyword>
<dbReference type="AlphaFoldDB" id="A0A5B2WZS3"/>
<dbReference type="EMBL" id="VUOB01000056">
    <property type="protein sequence ID" value="KAA2255487.1"/>
    <property type="molecule type" value="Genomic_DNA"/>
</dbReference>
<evidence type="ECO:0000313" key="3">
    <source>
        <dbReference type="EMBL" id="KAA2255487.1"/>
    </source>
</evidence>
<accession>A0A5B2WZS3</accession>
<evidence type="ECO:0000256" key="2">
    <source>
        <dbReference type="SAM" id="SignalP"/>
    </source>
</evidence>
<reference evidence="3 4" key="1">
    <citation type="submission" date="2019-09" db="EMBL/GenBank/DDBJ databases">
        <title>Goodfellowia gen. nov., a new genus of the Pseudonocardineae related to Actinoalloteichus, containing Goodfellowia coeruleoviolacea gen. nov., comb. nov. gen. nov., comb. nov.</title>
        <authorList>
            <person name="Labeda D."/>
        </authorList>
    </citation>
    <scope>NUCLEOTIDE SEQUENCE [LARGE SCALE GENOMIC DNA]</scope>
    <source>
        <strain evidence="3 4">AN110305</strain>
    </source>
</reference>
<evidence type="ECO:0000313" key="4">
    <source>
        <dbReference type="Proteomes" id="UP000323454"/>
    </source>
</evidence>
<keyword evidence="1" id="KW-0472">Membrane</keyword>
<dbReference type="PROSITE" id="PS51318">
    <property type="entry name" value="TAT"/>
    <property type="match status" value="1"/>
</dbReference>
<organism evidence="3 4">
    <name type="scientific">Solihabitans fulvus</name>
    <dbReference type="NCBI Taxonomy" id="1892852"/>
    <lineage>
        <taxon>Bacteria</taxon>
        <taxon>Bacillati</taxon>
        <taxon>Actinomycetota</taxon>
        <taxon>Actinomycetes</taxon>
        <taxon>Pseudonocardiales</taxon>
        <taxon>Pseudonocardiaceae</taxon>
        <taxon>Solihabitans</taxon>
    </lineage>
</organism>
<sequence length="274" mass="26638">MRMRITRRGGLVGLAAVAALLVGASPASAAPGDASAYAAKIQVTLLGQPAVTAGPFAEAKADGPTANSLATVHLPGILDTGVLNASASRDDQTGAVQSKASTADVRLTVLGALGAEGAGTRQGVGNNTVGAQLIEAECHATQQGVAGSTKLVGVDLGSLGSVDATPAANTTIQVSALGVDVARIVFNEQIHNADGSLTVNAVHVTLLGGVLGSIGSGDVILSSATCGPAGLPIPMASGAGLWLGLGLLGIAAAPAAVVINRRRRPASALAAEAD</sequence>
<dbReference type="NCBIfam" id="NF040603">
    <property type="entry name" value="choice_anch_P"/>
    <property type="match status" value="2"/>
</dbReference>
<protein>
    <submittedName>
        <fullName evidence="3">Uncharacterized protein</fullName>
    </submittedName>
</protein>
<dbReference type="Proteomes" id="UP000323454">
    <property type="component" value="Unassembled WGS sequence"/>
</dbReference>